<evidence type="ECO:0000259" key="4">
    <source>
        <dbReference type="Pfam" id="PF00535"/>
    </source>
</evidence>
<keyword evidence="3" id="KW-0808">Transferase</keyword>
<dbReference type="EMBL" id="PDPS01000025">
    <property type="protein sequence ID" value="PID57824.1"/>
    <property type="molecule type" value="Genomic_DNA"/>
</dbReference>
<evidence type="ECO:0000256" key="3">
    <source>
        <dbReference type="ARBA" id="ARBA00022679"/>
    </source>
</evidence>
<accession>A0A2G6E6Z9</accession>
<evidence type="ECO:0000313" key="6">
    <source>
        <dbReference type="Proteomes" id="UP000229740"/>
    </source>
</evidence>
<dbReference type="AlphaFoldDB" id="A0A2G6E6Z9"/>
<evidence type="ECO:0000256" key="2">
    <source>
        <dbReference type="ARBA" id="ARBA00022676"/>
    </source>
</evidence>
<dbReference type="GO" id="GO:0016757">
    <property type="term" value="F:glycosyltransferase activity"/>
    <property type="evidence" value="ECO:0007669"/>
    <property type="project" value="UniProtKB-KW"/>
</dbReference>
<dbReference type="InterPro" id="IPR001173">
    <property type="entry name" value="Glyco_trans_2-like"/>
</dbReference>
<sequence length="306" mass="35333">MRPTVSIVIPTAKRFRELQQTLLALETQSVQAERIVIIDDGNPPDDWSTIQAFCQQRRLSIHCLSNAPQRGPAAARNKGILASEEEYILFINDDTRPTRSIFLEQHLSFAARHPNCCILGKLDWAPETPNRLLFGPWTKRLAFDVGYDDLEPEEHLGFHKFCTANVLVPRRVLQYCLFDERFPFAAYEDIELGYRLAQRGSTLLYNPESCVYHVHRYDADMVVARQKNAGHSLAYLLHAHPELQDRYSPKLSRLLTRLLILWVNSPFFSYCSEDFRLFCRQLAAKYAAFWESDASYTQKAGQQNTM</sequence>
<dbReference type="Gene3D" id="3.90.550.10">
    <property type="entry name" value="Spore Coat Polysaccharide Biosynthesis Protein SpsA, Chain A"/>
    <property type="match status" value="1"/>
</dbReference>
<reference evidence="5 6" key="1">
    <citation type="submission" date="2017-10" db="EMBL/GenBank/DDBJ databases">
        <title>Novel microbial diversity and functional potential in the marine mammal oral microbiome.</title>
        <authorList>
            <person name="Dudek N.K."/>
            <person name="Sun C.L."/>
            <person name="Burstein D."/>
            <person name="Kantor R.S."/>
            <person name="Aliaga Goltsman D.S."/>
            <person name="Bik E.M."/>
            <person name="Thomas B.C."/>
            <person name="Banfield J.F."/>
            <person name="Relman D.A."/>
        </authorList>
    </citation>
    <scope>NUCLEOTIDE SEQUENCE [LARGE SCALE GENOMIC DNA]</scope>
    <source>
        <strain evidence="5">DOLZORAL124_49_17</strain>
    </source>
</reference>
<name>A0A2G6E6Z9_9BACT</name>
<comment type="caution">
    <text evidence="5">The sequence shown here is derived from an EMBL/GenBank/DDBJ whole genome shotgun (WGS) entry which is preliminary data.</text>
</comment>
<keyword evidence="2" id="KW-0328">Glycosyltransferase</keyword>
<evidence type="ECO:0000256" key="1">
    <source>
        <dbReference type="ARBA" id="ARBA00006739"/>
    </source>
</evidence>
<organism evidence="5 6">
    <name type="scientific">candidate division KSB3 bacterium</name>
    <dbReference type="NCBI Taxonomy" id="2044937"/>
    <lineage>
        <taxon>Bacteria</taxon>
        <taxon>candidate division KSB3</taxon>
    </lineage>
</organism>
<dbReference type="PANTHER" id="PTHR43179">
    <property type="entry name" value="RHAMNOSYLTRANSFERASE WBBL"/>
    <property type="match status" value="1"/>
</dbReference>
<dbReference type="Proteomes" id="UP000229740">
    <property type="component" value="Unassembled WGS sequence"/>
</dbReference>
<comment type="similarity">
    <text evidence="1">Belongs to the glycosyltransferase 2 family.</text>
</comment>
<gene>
    <name evidence="5" type="ORF">CSB45_06280</name>
</gene>
<dbReference type="InterPro" id="IPR029044">
    <property type="entry name" value="Nucleotide-diphossugar_trans"/>
</dbReference>
<dbReference type="PANTHER" id="PTHR43179:SF12">
    <property type="entry name" value="GALACTOFURANOSYLTRANSFERASE GLFT2"/>
    <property type="match status" value="1"/>
</dbReference>
<dbReference type="Pfam" id="PF00535">
    <property type="entry name" value="Glycos_transf_2"/>
    <property type="match status" value="1"/>
</dbReference>
<proteinExistence type="inferred from homology"/>
<feature type="domain" description="Glycosyltransferase 2-like" evidence="4">
    <location>
        <begin position="6"/>
        <end position="128"/>
    </location>
</feature>
<dbReference type="SUPFAM" id="SSF53448">
    <property type="entry name" value="Nucleotide-diphospho-sugar transferases"/>
    <property type="match status" value="1"/>
</dbReference>
<protein>
    <recommendedName>
        <fullName evidence="4">Glycosyltransferase 2-like domain-containing protein</fullName>
    </recommendedName>
</protein>
<evidence type="ECO:0000313" key="5">
    <source>
        <dbReference type="EMBL" id="PID57824.1"/>
    </source>
</evidence>